<dbReference type="InterPro" id="IPR037523">
    <property type="entry name" value="VOC_core"/>
</dbReference>
<accession>A0A1M5MHD1</accession>
<evidence type="ECO:0000313" key="3">
    <source>
        <dbReference type="Proteomes" id="UP000184268"/>
    </source>
</evidence>
<dbReference type="InterPro" id="IPR029068">
    <property type="entry name" value="Glyas_Bleomycin-R_OHBP_Dase"/>
</dbReference>
<dbReference type="Pfam" id="PF00903">
    <property type="entry name" value="Glyoxalase"/>
    <property type="match status" value="1"/>
</dbReference>
<feature type="domain" description="VOC" evidence="1">
    <location>
        <begin position="4"/>
        <end position="116"/>
    </location>
</feature>
<reference evidence="2 3" key="1">
    <citation type="submission" date="2016-11" db="EMBL/GenBank/DDBJ databases">
        <authorList>
            <person name="Jaros S."/>
            <person name="Januszkiewicz K."/>
            <person name="Wedrychowicz H."/>
        </authorList>
    </citation>
    <scope>NUCLEOTIDE SEQUENCE [LARGE SCALE GENOMIC DNA]</scope>
    <source>
        <strain evidence="2 3">DSM 16917</strain>
    </source>
</reference>
<dbReference type="Gene3D" id="3.10.180.10">
    <property type="entry name" value="2,3-Dihydroxybiphenyl 1,2-Dioxygenase, domain 1"/>
    <property type="match status" value="1"/>
</dbReference>
<dbReference type="InterPro" id="IPR004360">
    <property type="entry name" value="Glyas_Fos-R_dOase_dom"/>
</dbReference>
<keyword evidence="3" id="KW-1185">Reference proteome</keyword>
<dbReference type="SUPFAM" id="SSF54593">
    <property type="entry name" value="Glyoxalase/Bleomycin resistance protein/Dihydroxybiphenyl dioxygenase"/>
    <property type="match status" value="1"/>
</dbReference>
<organism evidence="2 3">
    <name type="scientific">Ferrimonas marina</name>
    <dbReference type="NCBI Taxonomy" id="299255"/>
    <lineage>
        <taxon>Bacteria</taxon>
        <taxon>Pseudomonadati</taxon>
        <taxon>Pseudomonadota</taxon>
        <taxon>Gammaproteobacteria</taxon>
        <taxon>Alteromonadales</taxon>
        <taxon>Ferrimonadaceae</taxon>
        <taxon>Ferrimonas</taxon>
    </lineage>
</organism>
<dbReference type="InterPro" id="IPR052164">
    <property type="entry name" value="Anthracycline_SecMetBiosynth"/>
</dbReference>
<protein>
    <recommendedName>
        <fullName evidence="1">VOC domain-containing protein</fullName>
    </recommendedName>
</protein>
<evidence type="ECO:0000259" key="1">
    <source>
        <dbReference type="PROSITE" id="PS51819"/>
    </source>
</evidence>
<dbReference type="AlphaFoldDB" id="A0A1M5MHD1"/>
<dbReference type="CDD" id="cd07247">
    <property type="entry name" value="SgaA_N_like"/>
    <property type="match status" value="1"/>
</dbReference>
<evidence type="ECO:0000313" key="2">
    <source>
        <dbReference type="EMBL" id="SHG76601.1"/>
    </source>
</evidence>
<gene>
    <name evidence="2" type="ORF">SAMN02745129_0644</name>
</gene>
<proteinExistence type="predicted"/>
<dbReference type="STRING" id="299255.SAMN02745129_0644"/>
<dbReference type="PROSITE" id="PS51819">
    <property type="entry name" value="VOC"/>
    <property type="match status" value="1"/>
</dbReference>
<dbReference type="OrthoDB" id="9792323at2"/>
<dbReference type="RefSeq" id="WP_067664594.1">
    <property type="nucleotide sequence ID" value="NZ_FQXG01000001.1"/>
</dbReference>
<dbReference type="Proteomes" id="UP000184268">
    <property type="component" value="Unassembled WGS sequence"/>
</dbReference>
<dbReference type="PANTHER" id="PTHR33993">
    <property type="entry name" value="GLYOXALASE-RELATED"/>
    <property type="match status" value="1"/>
</dbReference>
<dbReference type="EMBL" id="FQXG01000001">
    <property type="protein sequence ID" value="SHG76601.1"/>
    <property type="molecule type" value="Genomic_DNA"/>
</dbReference>
<dbReference type="PANTHER" id="PTHR33993:SF1">
    <property type="entry name" value="GLYOXALASE FAMILY PROTEIN"/>
    <property type="match status" value="1"/>
</dbReference>
<name>A0A1M5MHD1_9GAMM</name>
<sequence>MTARINYLEFPSQDLAATKAFFSEVLDWQFTDYGPDYTAFAAKEAGIDGGFYRSDTPARVATGSALVVLYTAQLEALQDRVIAAGGKVSTPIFAFPGGRRFHFIAPGGCELAAWSE</sequence>